<dbReference type="SUPFAM" id="SSF57716">
    <property type="entry name" value="Glucocorticoid receptor-like (DNA-binding domain)"/>
    <property type="match status" value="1"/>
</dbReference>
<accession>A0ABM1NCU2</accession>
<dbReference type="GeneID" id="108568206"/>
<keyword evidence="1" id="KW-0479">Metal-binding</keyword>
<dbReference type="RefSeq" id="XP_017784642.1">
    <property type="nucleotide sequence ID" value="XM_017929153.1"/>
</dbReference>
<gene>
    <name evidence="9" type="primary">LOC108568206</name>
</gene>
<name>A0ABM1NCU2_NICVS</name>
<evidence type="ECO:0000256" key="3">
    <source>
        <dbReference type="ARBA" id="ARBA00022833"/>
    </source>
</evidence>
<keyword evidence="4 5" id="KW-0238">DNA-binding</keyword>
<keyword evidence="8" id="KW-1185">Reference proteome</keyword>
<keyword evidence="3" id="KW-0862">Zinc</keyword>
<dbReference type="PROSITE" id="PS50950">
    <property type="entry name" value="ZF_THAP"/>
    <property type="match status" value="1"/>
</dbReference>
<evidence type="ECO:0000256" key="6">
    <source>
        <dbReference type="SAM" id="Coils"/>
    </source>
</evidence>
<evidence type="ECO:0000256" key="4">
    <source>
        <dbReference type="ARBA" id="ARBA00023125"/>
    </source>
</evidence>
<evidence type="ECO:0000256" key="1">
    <source>
        <dbReference type="ARBA" id="ARBA00022723"/>
    </source>
</evidence>
<sequence>MHICNVKGCKSESRKLKIKYRSFPKDINMLKKWIAATGNELLHKVEVGKFGKYKICNLHFSDQYKLRPTFQSTDVPVPTESIPVEVKDIDRIAEGINLVSSSEVIKKKDKKYVCPKFVVAKQYVQIDGENVKLIPRNKKTPVKPKSCENKKLNIKVENLRNSLLVNGTKNGEEKKASIFVNDGCKLHKNSKFIRIKASKKEALEKSGKYKIIRELKPIKKIQLQEHVDPKIKYLLNNGNDLNIADTLPDLNCKNECQSILQPKIVAIELLKLTNDLVSSKIAVNENGLSDLNSKLTKKDVIKIEQEQFEKMENVPPISTSEMIGQDDLNLQLNLNKSILTNKSPDVSLVTENLGKYDPMLDIHTVTSNEIITESSGGIKISQPENHNVNSVSNPIKFIKIKASDISKIENSGKYKILRTLASPMQVTRKKKKMHVNKMGTIVNPRFKLAKNKILKKDSCNPHTSKEKDATTKLSTYSTIGNSSEESDMKITDISSQICPSKCMNLDLLKEKDNSTNTKSVNMFKSIETQQIPASTIIHNSYRTKGVIQVDSETKMKMEIANLKARIMNMENEKKAKIKEMTGVKRKLRHMEKKVISLKNKAESFKEFESFHLLSGQVQSFIRSQLNNTHREKFGRLYTKLDKMLACSILNCSKPCYNLLSKIFIMPSVTKQLKTFIEDNVRSGQNITTINDGELIYNIS</sequence>
<feature type="domain" description="THAP-type" evidence="7">
    <location>
        <begin position="1"/>
        <end position="79"/>
    </location>
</feature>
<dbReference type="Proteomes" id="UP000695000">
    <property type="component" value="Unplaced"/>
</dbReference>
<keyword evidence="6" id="KW-0175">Coiled coil</keyword>
<organism evidence="8 9">
    <name type="scientific">Nicrophorus vespilloides</name>
    <name type="common">Boreal carrion beetle</name>
    <dbReference type="NCBI Taxonomy" id="110193"/>
    <lineage>
        <taxon>Eukaryota</taxon>
        <taxon>Metazoa</taxon>
        <taxon>Ecdysozoa</taxon>
        <taxon>Arthropoda</taxon>
        <taxon>Hexapoda</taxon>
        <taxon>Insecta</taxon>
        <taxon>Pterygota</taxon>
        <taxon>Neoptera</taxon>
        <taxon>Endopterygota</taxon>
        <taxon>Coleoptera</taxon>
        <taxon>Polyphaga</taxon>
        <taxon>Staphyliniformia</taxon>
        <taxon>Silphidae</taxon>
        <taxon>Nicrophorinae</taxon>
        <taxon>Nicrophorus</taxon>
    </lineage>
</organism>
<evidence type="ECO:0000256" key="2">
    <source>
        <dbReference type="ARBA" id="ARBA00022771"/>
    </source>
</evidence>
<protein>
    <submittedName>
        <fullName evidence="9">Uncharacterized protein LOC108568206</fullName>
    </submittedName>
</protein>
<reference evidence="9" key="1">
    <citation type="submission" date="2025-08" db="UniProtKB">
        <authorList>
            <consortium name="RefSeq"/>
        </authorList>
    </citation>
    <scope>IDENTIFICATION</scope>
    <source>
        <tissue evidence="9">Whole Larva</tissue>
    </source>
</reference>
<dbReference type="Pfam" id="PF05485">
    <property type="entry name" value="THAP"/>
    <property type="match status" value="1"/>
</dbReference>
<evidence type="ECO:0000259" key="7">
    <source>
        <dbReference type="PROSITE" id="PS50950"/>
    </source>
</evidence>
<feature type="coiled-coil region" evidence="6">
    <location>
        <begin position="552"/>
        <end position="600"/>
    </location>
</feature>
<dbReference type="InterPro" id="IPR006612">
    <property type="entry name" value="THAP_Znf"/>
</dbReference>
<evidence type="ECO:0000256" key="5">
    <source>
        <dbReference type="PROSITE-ProRule" id="PRU00309"/>
    </source>
</evidence>
<evidence type="ECO:0000313" key="8">
    <source>
        <dbReference type="Proteomes" id="UP000695000"/>
    </source>
</evidence>
<keyword evidence="2 5" id="KW-0863">Zinc-finger</keyword>
<proteinExistence type="predicted"/>
<evidence type="ECO:0000313" key="9">
    <source>
        <dbReference type="RefSeq" id="XP_017784642.1"/>
    </source>
</evidence>